<reference evidence="1" key="1">
    <citation type="submission" date="2023-09" db="UniProtKB">
        <authorList>
            <consortium name="Ensembl"/>
        </authorList>
    </citation>
    <scope>IDENTIFICATION</scope>
</reference>
<evidence type="ECO:0000313" key="1">
    <source>
        <dbReference type="Ensembl" id="ENSBMSP00010011166.1"/>
    </source>
</evidence>
<name>A0A8C0HY46_BALMU</name>
<dbReference type="AlphaFoldDB" id="A0A8C0HY46"/>
<dbReference type="GeneTree" id="ENSGT00950000184876"/>
<proteinExistence type="predicted"/>
<protein>
    <submittedName>
        <fullName evidence="1">Uncharacterized protein</fullName>
    </submittedName>
</protein>
<dbReference type="Ensembl" id="ENSBMST00010012378.1">
    <property type="protein sequence ID" value="ENSBMSP00010011166.1"/>
    <property type="gene ID" value="ENSBMSG00010008160.1"/>
</dbReference>
<sequence length="119" mass="13707">MARDRAKPCELNQEKYDADDNMKIICQWDSTMGKSKFMERFFIDGFQPQQLPTYTLTLYKHMAMVGRTGMGIAPASSLNRCKRSTLDRKAELEISIITFLPWPDIKENQGTCFVCLSEI</sequence>
<organism evidence="1">
    <name type="scientific">Balaenoptera musculus</name>
    <name type="common">Blue whale</name>
    <dbReference type="NCBI Taxonomy" id="9771"/>
    <lineage>
        <taxon>Eukaryota</taxon>
        <taxon>Metazoa</taxon>
        <taxon>Chordata</taxon>
        <taxon>Craniata</taxon>
        <taxon>Vertebrata</taxon>
        <taxon>Euteleostomi</taxon>
        <taxon>Mammalia</taxon>
        <taxon>Eutheria</taxon>
        <taxon>Laurasiatheria</taxon>
        <taxon>Artiodactyla</taxon>
        <taxon>Whippomorpha</taxon>
        <taxon>Cetacea</taxon>
        <taxon>Mysticeti</taxon>
        <taxon>Balaenopteridae</taxon>
        <taxon>Balaenoptera</taxon>
    </lineage>
</organism>
<accession>A0A8C0HY46</accession>